<dbReference type="InterPro" id="IPR012839">
    <property type="entry name" value="Organic_radical_activase"/>
</dbReference>
<keyword evidence="7" id="KW-0408">Iron</keyword>
<keyword evidence="8" id="KW-0411">Iron-sulfur</keyword>
<comment type="catalytic activity">
    <reaction evidence="9">
        <text>glycyl-[protein] + reduced [flavodoxin] + S-adenosyl-L-methionine = glycin-2-yl radical-[protein] + semiquinone [flavodoxin] + 5'-deoxyadenosine + L-methionine + H(+)</text>
        <dbReference type="Rhea" id="RHEA:61976"/>
        <dbReference type="Rhea" id="RHEA-COMP:10622"/>
        <dbReference type="Rhea" id="RHEA-COMP:14480"/>
        <dbReference type="Rhea" id="RHEA-COMP:15993"/>
        <dbReference type="Rhea" id="RHEA-COMP:15994"/>
        <dbReference type="ChEBI" id="CHEBI:15378"/>
        <dbReference type="ChEBI" id="CHEBI:17319"/>
        <dbReference type="ChEBI" id="CHEBI:29947"/>
        <dbReference type="ChEBI" id="CHEBI:32722"/>
        <dbReference type="ChEBI" id="CHEBI:57618"/>
        <dbReference type="ChEBI" id="CHEBI:57844"/>
        <dbReference type="ChEBI" id="CHEBI:59789"/>
        <dbReference type="ChEBI" id="CHEBI:140311"/>
    </reaction>
</comment>
<evidence type="ECO:0000256" key="6">
    <source>
        <dbReference type="ARBA" id="ARBA00023002"/>
    </source>
</evidence>
<dbReference type="InterPro" id="IPR001989">
    <property type="entry name" value="Radical_activat_CS"/>
</dbReference>
<keyword evidence="3" id="KW-0004">4Fe-4S</keyword>
<dbReference type="InterPro" id="IPR017896">
    <property type="entry name" value="4Fe4S_Fe-S-bd"/>
</dbReference>
<keyword evidence="4" id="KW-0949">S-adenosyl-L-methionine</keyword>
<reference evidence="12 13" key="1">
    <citation type="submission" date="2018-06" db="EMBL/GenBank/DDBJ databases">
        <title>Noncontiguous genome sequence of Ruminococcaceae bacterium ASD2818.</title>
        <authorList>
            <person name="Chaplin A.V."/>
            <person name="Sokolova S.R."/>
            <person name="Kochetkova T.O."/>
            <person name="Goltsov A.Y."/>
            <person name="Trofimov D.Y."/>
            <person name="Efimov B.A."/>
        </authorList>
    </citation>
    <scope>NUCLEOTIDE SEQUENCE [LARGE SCALE GENOMIC DNA]</scope>
    <source>
        <strain evidence="12 13">ASD2818</strain>
    </source>
</reference>
<name>A0A328UB00_9FIRM</name>
<keyword evidence="6" id="KW-0560">Oxidoreductase</keyword>
<dbReference type="PANTHER" id="PTHR30352:SF4">
    <property type="entry name" value="PYRUVATE FORMATE-LYASE 2-ACTIVATING ENZYME"/>
    <property type="match status" value="1"/>
</dbReference>
<dbReference type="InterPro" id="IPR034457">
    <property type="entry name" value="Organic_radical-activating"/>
</dbReference>
<dbReference type="SUPFAM" id="SSF102114">
    <property type="entry name" value="Radical SAM enzymes"/>
    <property type="match status" value="1"/>
</dbReference>
<gene>
    <name evidence="12" type="ORF">DPQ25_07955</name>
</gene>
<comment type="cofactor">
    <cofactor evidence="1">
        <name>[4Fe-4S] cluster</name>
        <dbReference type="ChEBI" id="CHEBI:49883"/>
    </cofactor>
</comment>
<dbReference type="GO" id="GO:0016491">
    <property type="term" value="F:oxidoreductase activity"/>
    <property type="evidence" value="ECO:0007669"/>
    <property type="project" value="UniProtKB-KW"/>
</dbReference>
<dbReference type="NCBIfam" id="TIGR02494">
    <property type="entry name" value="PFLE_PFLC"/>
    <property type="match status" value="1"/>
</dbReference>
<keyword evidence="5" id="KW-0479">Metal-binding</keyword>
<dbReference type="PROSITE" id="PS51918">
    <property type="entry name" value="RADICAL_SAM"/>
    <property type="match status" value="1"/>
</dbReference>
<dbReference type="GO" id="GO:0051539">
    <property type="term" value="F:4 iron, 4 sulfur cluster binding"/>
    <property type="evidence" value="ECO:0007669"/>
    <property type="project" value="UniProtKB-KW"/>
</dbReference>
<sequence>MTRTDKDGESILKGILFDIQPFSVHDGPGIRTTVFLKGCNLRCYWCHNPESQRMEPELCFKSSLCIGCGACAQACPKGGARFTEHCDACGRCAGECYAGALSVTGYALEAAGLVERLLRDRALFERSGGGVTFSGGEPLLQPEFLQEALTLCRQNGLHTAVETAANVPWARIEPLLGLLDTVFCDLKALDPELHRRATGCGNRTILDNIRRLGEGRAAGRQVILRIPVIPGFNDNEQELSRMADFIRALPYSPQVELLPFHGLCSAKYAMYGRTYAAEGLKSPGTEELRRFSRLFSGIQISFKGMEAFT</sequence>
<dbReference type="EMBL" id="QLYR01000004">
    <property type="protein sequence ID" value="RAQ28718.1"/>
    <property type="molecule type" value="Genomic_DNA"/>
</dbReference>
<dbReference type="GO" id="GO:0046872">
    <property type="term" value="F:metal ion binding"/>
    <property type="evidence" value="ECO:0007669"/>
    <property type="project" value="UniProtKB-KW"/>
</dbReference>
<evidence type="ECO:0000259" key="10">
    <source>
        <dbReference type="PROSITE" id="PS51379"/>
    </source>
</evidence>
<evidence type="ECO:0000256" key="5">
    <source>
        <dbReference type="ARBA" id="ARBA00022723"/>
    </source>
</evidence>
<dbReference type="Proteomes" id="UP000249377">
    <property type="component" value="Unassembled WGS sequence"/>
</dbReference>
<evidence type="ECO:0000256" key="7">
    <source>
        <dbReference type="ARBA" id="ARBA00023004"/>
    </source>
</evidence>
<feature type="domain" description="4Fe-4S ferredoxin-type" evidence="10">
    <location>
        <begin position="56"/>
        <end position="85"/>
    </location>
</feature>
<protein>
    <submittedName>
        <fullName evidence="12">Glycyl-radical enzyme activating protein</fullName>
    </submittedName>
</protein>
<dbReference type="PROSITE" id="PS51379">
    <property type="entry name" value="4FE4S_FER_2"/>
    <property type="match status" value="1"/>
</dbReference>
<dbReference type="SFLD" id="SFLDS00029">
    <property type="entry name" value="Radical_SAM"/>
    <property type="match status" value="1"/>
</dbReference>
<dbReference type="SFLD" id="SFLDG01066">
    <property type="entry name" value="organic_radical-activating_enz"/>
    <property type="match status" value="1"/>
</dbReference>
<evidence type="ECO:0000256" key="4">
    <source>
        <dbReference type="ARBA" id="ARBA00022691"/>
    </source>
</evidence>
<evidence type="ECO:0000313" key="12">
    <source>
        <dbReference type="EMBL" id="RAQ28718.1"/>
    </source>
</evidence>
<comment type="caution">
    <text evidence="12">The sequence shown here is derived from an EMBL/GenBank/DDBJ whole genome shotgun (WGS) entry which is preliminary data.</text>
</comment>
<feature type="domain" description="Radical SAM core" evidence="11">
    <location>
        <begin position="25"/>
        <end position="299"/>
    </location>
</feature>
<dbReference type="Gene3D" id="3.20.20.70">
    <property type="entry name" value="Aldolase class I"/>
    <property type="match status" value="1"/>
</dbReference>
<dbReference type="CDD" id="cd01335">
    <property type="entry name" value="Radical_SAM"/>
    <property type="match status" value="1"/>
</dbReference>
<dbReference type="PROSITE" id="PS00198">
    <property type="entry name" value="4FE4S_FER_1"/>
    <property type="match status" value="1"/>
</dbReference>
<evidence type="ECO:0000256" key="2">
    <source>
        <dbReference type="ARBA" id="ARBA00009777"/>
    </source>
</evidence>
<evidence type="ECO:0000256" key="8">
    <source>
        <dbReference type="ARBA" id="ARBA00023014"/>
    </source>
</evidence>
<comment type="similarity">
    <text evidence="2">Belongs to the organic radical-activating enzymes family.</text>
</comment>
<evidence type="ECO:0000313" key="13">
    <source>
        <dbReference type="Proteomes" id="UP000249377"/>
    </source>
</evidence>
<dbReference type="InterPro" id="IPR017900">
    <property type="entry name" value="4Fe4S_Fe_S_CS"/>
</dbReference>
<dbReference type="SUPFAM" id="SSF54862">
    <property type="entry name" value="4Fe-4S ferredoxins"/>
    <property type="match status" value="1"/>
</dbReference>
<dbReference type="InterPro" id="IPR040074">
    <property type="entry name" value="BssD/PflA/YjjW"/>
</dbReference>
<organism evidence="12 13">
    <name type="scientific">Hydrogeniiclostridium mannosilyticum</name>
    <dbReference type="NCBI Taxonomy" id="2764322"/>
    <lineage>
        <taxon>Bacteria</taxon>
        <taxon>Bacillati</taxon>
        <taxon>Bacillota</taxon>
        <taxon>Clostridia</taxon>
        <taxon>Eubacteriales</taxon>
        <taxon>Acutalibacteraceae</taxon>
        <taxon>Hydrogeniiclostridium</taxon>
    </lineage>
</organism>
<dbReference type="SFLD" id="SFLDG01118">
    <property type="entry name" value="activating_enzymes__group_2"/>
    <property type="match status" value="1"/>
</dbReference>
<dbReference type="PROSITE" id="PS01087">
    <property type="entry name" value="RADICAL_ACTIVATING"/>
    <property type="match status" value="1"/>
</dbReference>
<dbReference type="InterPro" id="IPR007197">
    <property type="entry name" value="rSAM"/>
</dbReference>
<evidence type="ECO:0000256" key="3">
    <source>
        <dbReference type="ARBA" id="ARBA00022485"/>
    </source>
</evidence>
<proteinExistence type="inferred from homology"/>
<keyword evidence="13" id="KW-1185">Reference proteome</keyword>
<dbReference type="AlphaFoldDB" id="A0A328UB00"/>
<dbReference type="Pfam" id="PF00037">
    <property type="entry name" value="Fer4"/>
    <property type="match status" value="1"/>
</dbReference>
<dbReference type="Pfam" id="PF04055">
    <property type="entry name" value="Radical_SAM"/>
    <property type="match status" value="1"/>
</dbReference>
<evidence type="ECO:0000259" key="11">
    <source>
        <dbReference type="PROSITE" id="PS51918"/>
    </source>
</evidence>
<evidence type="ECO:0000256" key="1">
    <source>
        <dbReference type="ARBA" id="ARBA00001966"/>
    </source>
</evidence>
<accession>A0A328UB00</accession>
<dbReference type="PIRSF" id="PIRSF000371">
    <property type="entry name" value="PFL_act_enz"/>
    <property type="match status" value="1"/>
</dbReference>
<dbReference type="InterPro" id="IPR013785">
    <property type="entry name" value="Aldolase_TIM"/>
</dbReference>
<dbReference type="PANTHER" id="PTHR30352">
    <property type="entry name" value="PYRUVATE FORMATE-LYASE-ACTIVATING ENZYME"/>
    <property type="match status" value="1"/>
</dbReference>
<evidence type="ECO:0000256" key="9">
    <source>
        <dbReference type="ARBA" id="ARBA00047365"/>
    </source>
</evidence>
<dbReference type="InterPro" id="IPR058240">
    <property type="entry name" value="rSAM_sf"/>
</dbReference>